<reference evidence="1 2" key="1">
    <citation type="journal article" date="2023" name="Commun. Biol.">
        <title>Genome analysis of Parmales, the sister group of diatoms, reveals the evolutionary specialization of diatoms from phago-mixotrophs to photoautotrophs.</title>
        <authorList>
            <person name="Ban H."/>
            <person name="Sato S."/>
            <person name="Yoshikawa S."/>
            <person name="Yamada K."/>
            <person name="Nakamura Y."/>
            <person name="Ichinomiya M."/>
            <person name="Sato N."/>
            <person name="Blanc-Mathieu R."/>
            <person name="Endo H."/>
            <person name="Kuwata A."/>
            <person name="Ogata H."/>
        </authorList>
    </citation>
    <scope>NUCLEOTIDE SEQUENCE [LARGE SCALE GENOMIC DNA]</scope>
</reference>
<dbReference type="Proteomes" id="UP001165060">
    <property type="component" value="Unassembled WGS sequence"/>
</dbReference>
<accession>A0ABQ6MAP2</accession>
<proteinExistence type="predicted"/>
<sequence>GLQAIVAKRHELEPRAVIAERMRTRKLANTQTSIRFGFDKDDWQTDAQRRQKDILGAEKRDILAEKKKMHDMKMHLKFHTNISFGDTPIDYTQDSKMADPTGHVHEYTGKLNREVERFIKQSNLYFGDAKPVYESVAHTGMKEGMVGDKADGFDYRKTQEDIKKMKLELRASNFSLGEEKTVYETDHERGYQPYTTTQMESCRGMLAKEQKADLRSCHFEFGHDKTVYESDMMATTWKIGENIMKGGKGLVDPAKERERAKKLKLELQKTSFVIGDNDDYM</sequence>
<keyword evidence="2" id="KW-1185">Reference proteome</keyword>
<dbReference type="EMBL" id="BRYB01002619">
    <property type="protein sequence ID" value="GMI22763.1"/>
    <property type="molecule type" value="Genomic_DNA"/>
</dbReference>
<evidence type="ECO:0000313" key="2">
    <source>
        <dbReference type="Proteomes" id="UP001165060"/>
    </source>
</evidence>
<organism evidence="1 2">
    <name type="scientific">Tetraparma gracilis</name>
    <dbReference type="NCBI Taxonomy" id="2962635"/>
    <lineage>
        <taxon>Eukaryota</taxon>
        <taxon>Sar</taxon>
        <taxon>Stramenopiles</taxon>
        <taxon>Ochrophyta</taxon>
        <taxon>Bolidophyceae</taxon>
        <taxon>Parmales</taxon>
        <taxon>Triparmaceae</taxon>
        <taxon>Tetraparma</taxon>
    </lineage>
</organism>
<gene>
    <name evidence="1" type="ORF">TeGR_g4558</name>
</gene>
<feature type="non-terminal residue" evidence="1">
    <location>
        <position position="1"/>
    </location>
</feature>
<name>A0ABQ6MAP2_9STRA</name>
<comment type="caution">
    <text evidence="1">The sequence shown here is derived from an EMBL/GenBank/DDBJ whole genome shotgun (WGS) entry which is preliminary data.</text>
</comment>
<protein>
    <submittedName>
        <fullName evidence="1">Uncharacterized protein</fullName>
    </submittedName>
</protein>
<evidence type="ECO:0000313" key="1">
    <source>
        <dbReference type="EMBL" id="GMI22763.1"/>
    </source>
</evidence>